<comment type="caution">
    <text evidence="2">The sequence shown here is derived from an EMBL/GenBank/DDBJ whole genome shotgun (WGS) entry which is preliminary data.</text>
</comment>
<dbReference type="EMBL" id="PGYQ01000004">
    <property type="protein sequence ID" value="PKL72470.1"/>
    <property type="molecule type" value="Genomic_DNA"/>
</dbReference>
<dbReference type="Proteomes" id="UP000233414">
    <property type="component" value="Unassembled WGS sequence"/>
</dbReference>
<protein>
    <submittedName>
        <fullName evidence="2">Uncharacterized protein</fullName>
    </submittedName>
</protein>
<evidence type="ECO:0000256" key="1">
    <source>
        <dbReference type="SAM" id="Phobius"/>
    </source>
</evidence>
<keyword evidence="1" id="KW-1133">Transmembrane helix</keyword>
<proteinExistence type="predicted"/>
<sequence>MIQTSQDLLFIVLAFCALWITILLCWGLFYFIAMLRDTYKITKNVNRKIEAFGELIEALKNRVTSMGAFLTLFSHGFSALIDHIKEKKEQEKEDKKIKIKVKNTNKNQ</sequence>
<evidence type="ECO:0000313" key="3">
    <source>
        <dbReference type="Proteomes" id="UP000233414"/>
    </source>
</evidence>
<organism evidence="2 3">
    <name type="scientific">Candidatus Kuenenbacteria bacterium HGW-Kuenenbacteria-1</name>
    <dbReference type="NCBI Taxonomy" id="2013812"/>
    <lineage>
        <taxon>Bacteria</taxon>
        <taxon>Candidatus Kueneniibacteriota</taxon>
    </lineage>
</organism>
<feature type="transmembrane region" description="Helical" evidence="1">
    <location>
        <begin position="12"/>
        <end position="33"/>
    </location>
</feature>
<dbReference type="AlphaFoldDB" id="A0A2N1UNQ6"/>
<keyword evidence="1" id="KW-0812">Transmembrane</keyword>
<keyword evidence="1" id="KW-0472">Membrane</keyword>
<evidence type="ECO:0000313" key="2">
    <source>
        <dbReference type="EMBL" id="PKL72470.1"/>
    </source>
</evidence>
<name>A0A2N1UNQ6_9BACT</name>
<accession>A0A2N1UNQ6</accession>
<gene>
    <name evidence="2" type="ORF">CVV26_01430</name>
</gene>
<reference evidence="2 3" key="1">
    <citation type="journal article" date="2017" name="ISME J.">
        <title>Potential for microbial H2 and metal transformations associated with novel bacteria and archaea in deep terrestrial subsurface sediments.</title>
        <authorList>
            <person name="Hernsdorf A.W."/>
            <person name="Amano Y."/>
            <person name="Miyakawa K."/>
            <person name="Ise K."/>
            <person name="Suzuki Y."/>
            <person name="Anantharaman K."/>
            <person name="Probst A."/>
            <person name="Burstein D."/>
            <person name="Thomas B.C."/>
            <person name="Banfield J.F."/>
        </authorList>
    </citation>
    <scope>NUCLEOTIDE SEQUENCE [LARGE SCALE GENOMIC DNA]</scope>
    <source>
        <strain evidence="2">HGW-Kuenenbacteria-1</strain>
    </source>
</reference>